<dbReference type="OrthoDB" id="6021021at2759"/>
<protein>
    <submittedName>
        <fullName evidence="14">Uncharacterized protein</fullName>
    </submittedName>
</protein>
<accession>A0A8X6MKR9</accession>
<feature type="transmembrane region" description="Helical" evidence="13">
    <location>
        <begin position="86"/>
        <end position="109"/>
    </location>
</feature>
<keyword evidence="4 12" id="KW-0894">Sodium channel</keyword>
<evidence type="ECO:0000313" key="14">
    <source>
        <dbReference type="EMBL" id="GFS65335.1"/>
    </source>
</evidence>
<keyword evidence="3 12" id="KW-0813">Transport</keyword>
<evidence type="ECO:0000256" key="11">
    <source>
        <dbReference type="ARBA" id="ARBA00023303"/>
    </source>
</evidence>
<keyword evidence="15" id="KW-1185">Reference proteome</keyword>
<evidence type="ECO:0000256" key="12">
    <source>
        <dbReference type="RuleBase" id="RU000679"/>
    </source>
</evidence>
<comment type="caution">
    <text evidence="14">The sequence shown here is derived from an EMBL/GenBank/DDBJ whole genome shotgun (WGS) entry which is preliminary data.</text>
</comment>
<evidence type="ECO:0000256" key="7">
    <source>
        <dbReference type="ARBA" id="ARBA00023053"/>
    </source>
</evidence>
<evidence type="ECO:0000256" key="8">
    <source>
        <dbReference type="ARBA" id="ARBA00023065"/>
    </source>
</evidence>
<dbReference type="EMBL" id="BMAV01028135">
    <property type="protein sequence ID" value="GFS65335.1"/>
    <property type="molecule type" value="Genomic_DNA"/>
</dbReference>
<evidence type="ECO:0000256" key="13">
    <source>
        <dbReference type="SAM" id="Phobius"/>
    </source>
</evidence>
<evidence type="ECO:0000256" key="2">
    <source>
        <dbReference type="ARBA" id="ARBA00007193"/>
    </source>
</evidence>
<dbReference type="AlphaFoldDB" id="A0A8X6MKR9"/>
<keyword evidence="8 12" id="KW-0406">Ion transport</keyword>
<evidence type="ECO:0000313" key="15">
    <source>
        <dbReference type="Proteomes" id="UP000886998"/>
    </source>
</evidence>
<keyword evidence="5 12" id="KW-0812">Transmembrane</keyword>
<dbReference type="GO" id="GO:0005272">
    <property type="term" value="F:sodium channel activity"/>
    <property type="evidence" value="ECO:0007669"/>
    <property type="project" value="UniProtKB-KW"/>
</dbReference>
<reference evidence="14" key="1">
    <citation type="submission" date="2020-08" db="EMBL/GenBank/DDBJ databases">
        <title>Multicomponent nature underlies the extraordinary mechanical properties of spider dragline silk.</title>
        <authorList>
            <person name="Kono N."/>
            <person name="Nakamura H."/>
            <person name="Mori M."/>
            <person name="Yoshida Y."/>
            <person name="Ohtoshi R."/>
            <person name="Malay A.D."/>
            <person name="Moran D.A.P."/>
            <person name="Tomita M."/>
            <person name="Numata K."/>
            <person name="Arakawa K."/>
        </authorList>
    </citation>
    <scope>NUCLEOTIDE SEQUENCE</scope>
</reference>
<proteinExistence type="inferred from homology"/>
<name>A0A8X6MKR9_9ARAC</name>
<dbReference type="GO" id="GO:0016020">
    <property type="term" value="C:membrane"/>
    <property type="evidence" value="ECO:0007669"/>
    <property type="project" value="UniProtKB-SubCell"/>
</dbReference>
<sequence>MQLSFRESAPTSWRISSKMCTAVQRSLFFTTILDWNDPFVSEVALKRNRRTDISIVFENEKCFLYEKQPKYNIIEVMSNIGGFLGMWMGVSMIAVLNLFENLLTIIFYSMKKRKSKKKRAFINIA</sequence>
<comment type="subcellular location">
    <subcellularLocation>
        <location evidence="1">Membrane</location>
        <topology evidence="1">Multi-pass membrane protein</topology>
    </subcellularLocation>
</comment>
<evidence type="ECO:0000256" key="10">
    <source>
        <dbReference type="ARBA" id="ARBA00023201"/>
    </source>
</evidence>
<evidence type="ECO:0000256" key="5">
    <source>
        <dbReference type="ARBA" id="ARBA00022692"/>
    </source>
</evidence>
<keyword evidence="10 12" id="KW-0739">Sodium transport</keyword>
<evidence type="ECO:0000256" key="6">
    <source>
        <dbReference type="ARBA" id="ARBA00022989"/>
    </source>
</evidence>
<evidence type="ECO:0000256" key="1">
    <source>
        <dbReference type="ARBA" id="ARBA00004141"/>
    </source>
</evidence>
<keyword evidence="7" id="KW-0915">Sodium</keyword>
<keyword evidence="6 13" id="KW-1133">Transmembrane helix</keyword>
<evidence type="ECO:0000256" key="3">
    <source>
        <dbReference type="ARBA" id="ARBA00022448"/>
    </source>
</evidence>
<evidence type="ECO:0000256" key="9">
    <source>
        <dbReference type="ARBA" id="ARBA00023136"/>
    </source>
</evidence>
<keyword evidence="9 13" id="KW-0472">Membrane</keyword>
<organism evidence="14 15">
    <name type="scientific">Trichonephila inaurata madagascariensis</name>
    <dbReference type="NCBI Taxonomy" id="2747483"/>
    <lineage>
        <taxon>Eukaryota</taxon>
        <taxon>Metazoa</taxon>
        <taxon>Ecdysozoa</taxon>
        <taxon>Arthropoda</taxon>
        <taxon>Chelicerata</taxon>
        <taxon>Arachnida</taxon>
        <taxon>Araneae</taxon>
        <taxon>Araneomorphae</taxon>
        <taxon>Entelegynae</taxon>
        <taxon>Araneoidea</taxon>
        <taxon>Nephilidae</taxon>
        <taxon>Trichonephila</taxon>
        <taxon>Trichonephila inaurata</taxon>
    </lineage>
</organism>
<dbReference type="Pfam" id="PF00858">
    <property type="entry name" value="ASC"/>
    <property type="match status" value="1"/>
</dbReference>
<gene>
    <name evidence="14" type="ORF">TNIN_193631</name>
</gene>
<dbReference type="PRINTS" id="PR01078">
    <property type="entry name" value="AMINACHANNEL"/>
</dbReference>
<dbReference type="Gene3D" id="1.10.287.770">
    <property type="entry name" value="YojJ-like"/>
    <property type="match status" value="1"/>
</dbReference>
<comment type="similarity">
    <text evidence="2 12">Belongs to the amiloride-sensitive sodium channel (TC 1.A.6) family.</text>
</comment>
<keyword evidence="11 12" id="KW-0407">Ion channel</keyword>
<dbReference type="InterPro" id="IPR001873">
    <property type="entry name" value="ENaC"/>
</dbReference>
<evidence type="ECO:0000256" key="4">
    <source>
        <dbReference type="ARBA" id="ARBA00022461"/>
    </source>
</evidence>
<dbReference type="Proteomes" id="UP000886998">
    <property type="component" value="Unassembled WGS sequence"/>
</dbReference>